<dbReference type="Pfam" id="PF00105">
    <property type="entry name" value="zf-C4"/>
    <property type="match status" value="1"/>
</dbReference>
<dbReference type="PRINTS" id="PR00047">
    <property type="entry name" value="STROIDFINGER"/>
</dbReference>
<keyword evidence="6" id="KW-0804">Transcription</keyword>
<evidence type="ECO:0000259" key="11">
    <source>
        <dbReference type="PROSITE" id="PS51843"/>
    </source>
</evidence>
<evidence type="ECO:0000256" key="4">
    <source>
        <dbReference type="ARBA" id="ARBA00023015"/>
    </source>
</evidence>
<dbReference type="OrthoDB" id="6355676at2759"/>
<dbReference type="GO" id="GO:0008270">
    <property type="term" value="F:zinc ion binding"/>
    <property type="evidence" value="ECO:0007669"/>
    <property type="project" value="UniProtKB-KW"/>
</dbReference>
<dbReference type="InterPro" id="IPR013088">
    <property type="entry name" value="Znf_NHR/GATA"/>
</dbReference>
<proteinExistence type="predicted"/>
<keyword evidence="14" id="KW-1185">Reference proteome</keyword>
<keyword evidence="4" id="KW-0805">Transcription regulation</keyword>
<evidence type="ECO:0000256" key="8">
    <source>
        <dbReference type="ARBA" id="ARBA00023242"/>
    </source>
</evidence>
<feature type="compositionally biased region" description="Low complexity" evidence="9">
    <location>
        <begin position="285"/>
        <end position="294"/>
    </location>
</feature>
<dbReference type="GO" id="GO:0000978">
    <property type="term" value="F:RNA polymerase II cis-regulatory region sequence-specific DNA binding"/>
    <property type="evidence" value="ECO:0007669"/>
    <property type="project" value="TreeGrafter"/>
</dbReference>
<dbReference type="Gene3D" id="1.10.565.10">
    <property type="entry name" value="Retinoid X Receptor"/>
    <property type="match status" value="1"/>
</dbReference>
<evidence type="ECO:0000313" key="13">
    <source>
        <dbReference type="EnsemblMetazoa" id="KAF7488695.1"/>
    </source>
</evidence>
<dbReference type="PANTHER" id="PTHR24082">
    <property type="entry name" value="NUCLEAR HORMONE RECEPTOR"/>
    <property type="match status" value="1"/>
</dbReference>
<dbReference type="Gene3D" id="3.30.50.10">
    <property type="entry name" value="Erythroid Transcription Factor GATA-1, subunit A"/>
    <property type="match status" value="1"/>
</dbReference>
<reference evidence="14" key="1">
    <citation type="journal article" date="2020" name="PLoS Negl. Trop. Dis.">
        <title>High-quality nuclear genome for Sarcoptes scabiei-A critical resource for a neglected parasite.</title>
        <authorList>
            <person name="Korhonen P.K."/>
            <person name="Gasser R.B."/>
            <person name="Ma G."/>
            <person name="Wang T."/>
            <person name="Stroehlein A.J."/>
            <person name="Young N.D."/>
            <person name="Ang C.S."/>
            <person name="Fernando D.D."/>
            <person name="Lu H.C."/>
            <person name="Taylor S."/>
            <person name="Reynolds S.L."/>
            <person name="Mofiz E."/>
            <person name="Najaraj S.H."/>
            <person name="Gowda H."/>
            <person name="Madugundu A."/>
            <person name="Renuse S."/>
            <person name="Holt D."/>
            <person name="Pandey A."/>
            <person name="Papenfuss A.T."/>
            <person name="Fischer K."/>
        </authorList>
    </citation>
    <scope>NUCLEOTIDE SEQUENCE [LARGE SCALE GENOMIC DNA]</scope>
</reference>
<dbReference type="InterPro" id="IPR000536">
    <property type="entry name" value="Nucl_hrmn_rcpt_lig-bd"/>
</dbReference>
<dbReference type="SUPFAM" id="SSF57716">
    <property type="entry name" value="Glucocorticoid receptor-like (DNA-binding domain)"/>
    <property type="match status" value="1"/>
</dbReference>
<dbReference type="InterPro" id="IPR050234">
    <property type="entry name" value="Nuclear_hormone_rcpt_NR1"/>
</dbReference>
<dbReference type="SMART" id="SM00430">
    <property type="entry name" value="HOLI"/>
    <property type="match status" value="1"/>
</dbReference>
<evidence type="ECO:0000259" key="10">
    <source>
        <dbReference type="PROSITE" id="PS51030"/>
    </source>
</evidence>
<evidence type="ECO:0000256" key="7">
    <source>
        <dbReference type="ARBA" id="ARBA00023170"/>
    </source>
</evidence>
<keyword evidence="5" id="KW-0238">DNA-binding</keyword>
<feature type="region of interest" description="Disordered" evidence="9">
    <location>
        <begin position="280"/>
        <end position="309"/>
    </location>
</feature>
<keyword evidence="3" id="KW-0862">Zinc</keyword>
<dbReference type="Proteomes" id="UP000070412">
    <property type="component" value="Unassembled WGS sequence"/>
</dbReference>
<feature type="compositionally biased region" description="Low complexity" evidence="9">
    <location>
        <begin position="102"/>
        <end position="111"/>
    </location>
</feature>
<keyword evidence="7 12" id="KW-0675">Receptor</keyword>
<organism evidence="12">
    <name type="scientific">Sarcoptes scabiei</name>
    <name type="common">Itch mite</name>
    <name type="synonym">Acarus scabiei</name>
    <dbReference type="NCBI Taxonomy" id="52283"/>
    <lineage>
        <taxon>Eukaryota</taxon>
        <taxon>Metazoa</taxon>
        <taxon>Ecdysozoa</taxon>
        <taxon>Arthropoda</taxon>
        <taxon>Chelicerata</taxon>
        <taxon>Arachnida</taxon>
        <taxon>Acari</taxon>
        <taxon>Acariformes</taxon>
        <taxon>Sarcoptiformes</taxon>
        <taxon>Astigmata</taxon>
        <taxon>Psoroptidia</taxon>
        <taxon>Sarcoptoidea</taxon>
        <taxon>Sarcoptidae</taxon>
        <taxon>Sarcoptinae</taxon>
        <taxon>Sarcoptes</taxon>
    </lineage>
</organism>
<accession>A0A834R1Q1</accession>
<dbReference type="GO" id="GO:0030154">
    <property type="term" value="P:cell differentiation"/>
    <property type="evidence" value="ECO:0007669"/>
    <property type="project" value="TreeGrafter"/>
</dbReference>
<feature type="domain" description="Nuclear receptor" evidence="10">
    <location>
        <begin position="128"/>
        <end position="203"/>
    </location>
</feature>
<evidence type="ECO:0000256" key="2">
    <source>
        <dbReference type="ARBA" id="ARBA00022771"/>
    </source>
</evidence>
<dbReference type="GO" id="GO:0045944">
    <property type="term" value="P:positive regulation of transcription by RNA polymerase II"/>
    <property type="evidence" value="ECO:0007669"/>
    <property type="project" value="TreeGrafter"/>
</dbReference>
<dbReference type="SUPFAM" id="SSF48508">
    <property type="entry name" value="Nuclear receptor ligand-binding domain"/>
    <property type="match status" value="1"/>
</dbReference>
<feature type="domain" description="NR LBD" evidence="11">
    <location>
        <begin position="354"/>
        <end position="584"/>
    </location>
</feature>
<dbReference type="PROSITE" id="PS51030">
    <property type="entry name" value="NUCLEAR_REC_DBD_2"/>
    <property type="match status" value="1"/>
</dbReference>
<keyword evidence="2" id="KW-0863">Zinc-finger</keyword>
<name>A0A834R1Q1_SARSC</name>
<evidence type="ECO:0000256" key="6">
    <source>
        <dbReference type="ARBA" id="ARBA00023163"/>
    </source>
</evidence>
<dbReference type="InterPro" id="IPR001628">
    <property type="entry name" value="Znf_hrmn_rcpt"/>
</dbReference>
<dbReference type="PROSITE" id="PS00031">
    <property type="entry name" value="NUCLEAR_REC_DBD_1"/>
    <property type="match status" value="1"/>
</dbReference>
<gene>
    <name evidence="12" type="ORF">SSS_6298</name>
</gene>
<dbReference type="GO" id="GO:0000122">
    <property type="term" value="P:negative regulation of transcription by RNA polymerase II"/>
    <property type="evidence" value="ECO:0007669"/>
    <property type="project" value="TreeGrafter"/>
</dbReference>
<dbReference type="EnsemblMetazoa" id="SSS_6298s_mrna">
    <property type="protein sequence ID" value="KAF7488695.1"/>
    <property type="gene ID" value="SSS_6298"/>
</dbReference>
<dbReference type="GO" id="GO:0004879">
    <property type="term" value="F:nuclear receptor activity"/>
    <property type="evidence" value="ECO:0007669"/>
    <property type="project" value="TreeGrafter"/>
</dbReference>
<dbReference type="PROSITE" id="PS51843">
    <property type="entry name" value="NR_LBD"/>
    <property type="match status" value="1"/>
</dbReference>
<protein>
    <submittedName>
        <fullName evidence="12">Nuclear hormone receptor HR96</fullName>
    </submittedName>
</protein>
<dbReference type="PANTHER" id="PTHR24082:SF283">
    <property type="entry name" value="NUCLEAR HORMONE RECEPTOR HR96"/>
    <property type="match status" value="1"/>
</dbReference>
<evidence type="ECO:0000256" key="1">
    <source>
        <dbReference type="ARBA" id="ARBA00022723"/>
    </source>
</evidence>
<keyword evidence="8" id="KW-0539">Nucleus</keyword>
<evidence type="ECO:0000256" key="3">
    <source>
        <dbReference type="ARBA" id="ARBA00022833"/>
    </source>
</evidence>
<reference evidence="13" key="3">
    <citation type="submission" date="2022-06" db="UniProtKB">
        <authorList>
            <consortium name="EnsemblMetazoa"/>
        </authorList>
    </citation>
    <scope>IDENTIFICATION</scope>
</reference>
<evidence type="ECO:0000313" key="12">
    <source>
        <dbReference type="EMBL" id="KAF7488695.1"/>
    </source>
</evidence>
<dbReference type="SMART" id="SM00399">
    <property type="entry name" value="ZnF_C4"/>
    <property type="match status" value="1"/>
</dbReference>
<evidence type="ECO:0000256" key="9">
    <source>
        <dbReference type="SAM" id="MobiDB-lite"/>
    </source>
</evidence>
<reference evidence="12" key="2">
    <citation type="submission" date="2020-01" db="EMBL/GenBank/DDBJ databases">
        <authorList>
            <person name="Korhonen P.K.K."/>
            <person name="Guangxu M.G."/>
            <person name="Wang T.W."/>
            <person name="Stroehlein A.J.S."/>
            <person name="Young N.D."/>
            <person name="Ang C.-S.A."/>
            <person name="Fernando D.W.F."/>
            <person name="Lu H.L."/>
            <person name="Taylor S.T."/>
            <person name="Ehtesham M.E.M."/>
            <person name="Najaraj S.H.N."/>
            <person name="Harsha G.H.G."/>
            <person name="Madugundu A.M."/>
            <person name="Renuse S.R."/>
            <person name="Holt D.H."/>
            <person name="Pandey A.P."/>
            <person name="Papenfuss A.P."/>
            <person name="Gasser R.B.G."/>
            <person name="Fischer K.F."/>
        </authorList>
    </citation>
    <scope>NUCLEOTIDE SEQUENCE</scope>
    <source>
        <strain evidence="12">SSS_KF_BRIS2020</strain>
    </source>
</reference>
<dbReference type="AlphaFoldDB" id="A0A834R1Q1"/>
<evidence type="ECO:0000256" key="5">
    <source>
        <dbReference type="ARBA" id="ARBA00023125"/>
    </source>
</evidence>
<feature type="region of interest" description="Disordered" evidence="9">
    <location>
        <begin position="86"/>
        <end position="122"/>
    </location>
</feature>
<evidence type="ECO:0000313" key="14">
    <source>
        <dbReference type="Proteomes" id="UP000070412"/>
    </source>
</evidence>
<keyword evidence="1" id="KW-0479">Metal-binding</keyword>
<dbReference type="EMBL" id="WVUK01000065">
    <property type="protein sequence ID" value="KAF7488695.1"/>
    <property type="molecule type" value="Genomic_DNA"/>
</dbReference>
<sequence length="587" mass="68773">MEHWTSRNDQELESNRQFSITSSNVDYPLQNYQRNSRPSSMMTAPILQPSQLSNNFFDSPLEKINIDRDCGNILDYSQQLNVHHNHRREENHSNFDEEDSNEINNENQSNNGPPLHHNHSQRNPFMKRSNCVVCGDRARGCNFGSITCASCKEFFRRNAFKSDKLKCYFQSRCEINIYSRRFCAACRLEKCYRMGMRNDYIMTEGNRKHRSSSNQLKIYTDNDEHGEDGDVDAKEWLYELKMCSNRAFEVPNLSNGTGRNNERTNSSNFLNDLNKNLKTSPIVKSSSSSSTSSFKHSHQHSNQSEDDDRYTIDHSETVIRLLKKVKIIREGNYTVNKFHLLLLTKDKIRQNLSERDSCRLKYLTSIVQIFSAETIADLPIDRKFIDLIRIAEIVTFNFIKLCKKLYTFQALDQEDQVALVKGGVMDSLMIWSMMTINLEKECWEALDLERNFKFSLKMEMLKEANPKLYEKHRSYVLSFEPEWRSDDNLMSLLMAIALFNPDQSNIVNIEMIRNERNTYCDLLKLYVTTLYKDSSSSDEIYRRLLNQLKLTKTISEYHMNAYFDLNTNFVNKKNLSGLIMEIFDLNN</sequence>
<dbReference type="InterPro" id="IPR035500">
    <property type="entry name" value="NHR-like_dom_sf"/>
</dbReference>